<keyword evidence="2" id="KW-1185">Reference proteome</keyword>
<proteinExistence type="predicted"/>
<gene>
    <name evidence="1" type="ORF">B0H03_12510</name>
</gene>
<accession>A0ABX5L8S7</accession>
<name>A0ABX5L8S7_9MICO</name>
<sequence>MKRVSLREAFDFDRDLTALAAAVAEALVARHREAVAVVSSDKHVDVVVSGDVHSHPETLCSSGPLLPKSAWSRVMGLDIHVTIGTLRDAGPLPAR</sequence>
<protein>
    <submittedName>
        <fullName evidence="1">Uncharacterized protein</fullName>
    </submittedName>
</protein>
<organism evidence="1 2">
    <name type="scientific">Rathayibacter iranicus NCPPB 2253 = VKM Ac-1602</name>
    <dbReference type="NCBI Taxonomy" id="1328868"/>
    <lineage>
        <taxon>Bacteria</taxon>
        <taxon>Bacillati</taxon>
        <taxon>Actinomycetota</taxon>
        <taxon>Actinomycetes</taxon>
        <taxon>Micrococcales</taxon>
        <taxon>Microbacteriaceae</taxon>
        <taxon>Rathayibacter</taxon>
    </lineage>
</organism>
<reference evidence="1 2" key="1">
    <citation type="submission" date="2018-03" db="EMBL/GenBank/DDBJ databases">
        <title>Genomic Encyclopedia of Type Strains, Phase III (KMG-III): the genomes of soil and plant-associated and newly described type strains.</title>
        <authorList>
            <person name="Whitman W."/>
        </authorList>
    </citation>
    <scope>NUCLEOTIDE SEQUENCE [LARGE SCALE GENOMIC DNA]</scope>
    <source>
        <strain evidence="1 2">VKM Ac-1602</strain>
    </source>
</reference>
<dbReference type="EMBL" id="QGDV01000025">
    <property type="protein sequence ID" value="PWJ60769.1"/>
    <property type="molecule type" value="Genomic_DNA"/>
</dbReference>
<comment type="caution">
    <text evidence="1">The sequence shown here is derived from an EMBL/GenBank/DDBJ whole genome shotgun (WGS) entry which is preliminary data.</text>
</comment>
<evidence type="ECO:0000313" key="2">
    <source>
        <dbReference type="Proteomes" id="UP000245674"/>
    </source>
</evidence>
<dbReference type="Proteomes" id="UP000245674">
    <property type="component" value="Unassembled WGS sequence"/>
</dbReference>
<evidence type="ECO:0000313" key="1">
    <source>
        <dbReference type="EMBL" id="PWJ60769.1"/>
    </source>
</evidence>